<dbReference type="InterPro" id="IPR019787">
    <property type="entry name" value="Znf_PHD-finger"/>
</dbReference>
<dbReference type="Gene3D" id="1.10.10.10">
    <property type="entry name" value="Winged helix-like DNA-binding domain superfamily/Winged helix DNA-binding domain"/>
    <property type="match status" value="1"/>
</dbReference>
<evidence type="ECO:0000313" key="13">
    <source>
        <dbReference type="EMBL" id="KAE9116770.1"/>
    </source>
</evidence>
<protein>
    <recommendedName>
        <fullName evidence="12">PHD-type domain-containing protein</fullName>
    </recommendedName>
</protein>
<feature type="binding site" evidence="9">
    <location>
        <position position="220"/>
    </location>
    <ligand>
        <name>Zn(2+)</name>
        <dbReference type="ChEBI" id="CHEBI:29105"/>
        <label>1</label>
    </ligand>
</feature>
<evidence type="ECO:0000259" key="12">
    <source>
        <dbReference type="PROSITE" id="PS50016"/>
    </source>
</evidence>
<keyword evidence="5 9" id="KW-0862">Zinc</keyword>
<dbReference type="InterPro" id="IPR013083">
    <property type="entry name" value="Znf_RING/FYVE/PHD"/>
</dbReference>
<evidence type="ECO:0000256" key="10">
    <source>
        <dbReference type="PROSITE-ProRule" id="PRU00146"/>
    </source>
</evidence>
<gene>
    <name evidence="13" type="ORF">PF007_g9542</name>
</gene>
<comment type="caution">
    <text evidence="13">The sequence shown here is derived from an EMBL/GenBank/DDBJ whole genome shotgun (WGS) entry which is preliminary data.</text>
</comment>
<reference evidence="13 14" key="1">
    <citation type="submission" date="2018-08" db="EMBL/GenBank/DDBJ databases">
        <title>Genomic investigation of the strawberry pathogen Phytophthora fragariae indicates pathogenicity is determined by transcriptional variation in three key races.</title>
        <authorList>
            <person name="Adams T.M."/>
            <person name="Armitage A.D."/>
            <person name="Sobczyk M.K."/>
            <person name="Bates H.J."/>
            <person name="Dunwell J.M."/>
            <person name="Nellist C.F."/>
            <person name="Harrison R.J."/>
        </authorList>
    </citation>
    <scope>NUCLEOTIDE SEQUENCE [LARGE SCALE GENOMIC DNA]</scope>
    <source>
        <strain evidence="13 14">NOV-71</strain>
    </source>
</reference>
<keyword evidence="4 10" id="KW-0863">Zinc-finger</keyword>
<feature type="binding site" evidence="9">
    <location>
        <position position="249"/>
    </location>
    <ligand>
        <name>Zn(2+)</name>
        <dbReference type="ChEBI" id="CHEBI:29105"/>
        <label>1</label>
    </ligand>
</feature>
<feature type="binding site" evidence="9">
    <location>
        <position position="264"/>
    </location>
    <ligand>
        <name>Zn(2+)</name>
        <dbReference type="ChEBI" id="CHEBI:29105"/>
        <label>2</label>
    </ligand>
</feature>
<name>A0A6A3SHM3_9STRA</name>
<dbReference type="GO" id="GO:0006325">
    <property type="term" value="P:chromatin organization"/>
    <property type="evidence" value="ECO:0007669"/>
    <property type="project" value="UniProtKB-KW"/>
</dbReference>
<comment type="similarity">
    <text evidence="2">Belongs to the ING family.</text>
</comment>
<feature type="site" description="Histone H3K4me3 binding" evidence="8">
    <location>
        <position position="244"/>
    </location>
</feature>
<feature type="binding site" evidence="9">
    <location>
        <position position="222"/>
    </location>
    <ligand>
        <name>Zn(2+)</name>
        <dbReference type="ChEBI" id="CHEBI:29105"/>
        <label>1</label>
    </ligand>
</feature>
<dbReference type="InterPro" id="IPR001965">
    <property type="entry name" value="Znf_PHD"/>
</dbReference>
<dbReference type="GO" id="GO:0008270">
    <property type="term" value="F:zinc ion binding"/>
    <property type="evidence" value="ECO:0007669"/>
    <property type="project" value="UniProtKB-KW"/>
</dbReference>
<feature type="binding site" evidence="9">
    <location>
        <position position="246"/>
    </location>
    <ligand>
        <name>Zn(2+)</name>
        <dbReference type="ChEBI" id="CHEBI:29105"/>
        <label>1</label>
    </ligand>
</feature>
<dbReference type="GO" id="GO:0005634">
    <property type="term" value="C:nucleus"/>
    <property type="evidence" value="ECO:0007669"/>
    <property type="project" value="UniProtKB-SubCell"/>
</dbReference>
<feature type="binding site" evidence="9">
    <location>
        <position position="267"/>
    </location>
    <ligand>
        <name>Zn(2+)</name>
        <dbReference type="ChEBI" id="CHEBI:29105"/>
        <label>2</label>
    </ligand>
</feature>
<dbReference type="PANTHER" id="PTHR10333">
    <property type="entry name" value="INHIBITOR OF GROWTH PROTEIN"/>
    <property type="match status" value="1"/>
</dbReference>
<evidence type="ECO:0000256" key="1">
    <source>
        <dbReference type="ARBA" id="ARBA00004123"/>
    </source>
</evidence>
<feature type="domain" description="PHD-type" evidence="12">
    <location>
        <begin position="217"/>
        <end position="270"/>
    </location>
</feature>
<evidence type="ECO:0000256" key="4">
    <source>
        <dbReference type="ARBA" id="ARBA00022771"/>
    </source>
</evidence>
<dbReference type="InterPro" id="IPR038291">
    <property type="entry name" value="SAP30_C_sf"/>
</dbReference>
<sequence length="364" mass="40542">MADPQQDAPVPIARVSSGSSSASSARVLPGERSQYPVNMAVDFTRLRPNALRKYLAFHGIPEVPPGSSREQLAVTVARHFNQECKKTDEGSSITSFVTYLTGSSDTVEAAEMLRGRPVHRLKRKKFDYEDDDKENQSRQVTISNGGGMRAMLSEEDVDNLFNYGQEDDAGLGGELRPFVVKKRRSTIQDKKHRGANGRGRADCGDAGGTQKKKRKGRLYCTCKGASFGNMIACDNKKCLDRSNWYHMGCVGLDPLEEPPETWYCPACQENDSADIPENQYRKPVASVTYGDMIAHALTVLPGGKGSFKDICDFVEAEYESQLNWKLESDQRKSPVWKSSVRKILFSNVRFRKYPEVKGLFCLAA</sequence>
<dbReference type="EMBL" id="QXFZ01000430">
    <property type="protein sequence ID" value="KAE9116770.1"/>
    <property type="molecule type" value="Genomic_DNA"/>
</dbReference>
<dbReference type="SUPFAM" id="SSF57903">
    <property type="entry name" value="FYVE/PHD zinc finger"/>
    <property type="match status" value="1"/>
</dbReference>
<feature type="binding site" evidence="9">
    <location>
        <position position="233"/>
    </location>
    <ligand>
        <name>Zn(2+)</name>
        <dbReference type="ChEBI" id="CHEBI:29105"/>
        <label>2</label>
    </ligand>
</feature>
<feature type="compositionally biased region" description="Basic residues" evidence="11">
    <location>
        <begin position="183"/>
        <end position="195"/>
    </location>
</feature>
<evidence type="ECO:0000256" key="11">
    <source>
        <dbReference type="SAM" id="MobiDB-lite"/>
    </source>
</evidence>
<dbReference type="PANTHER" id="PTHR10333:SF42">
    <property type="entry name" value="INHIBITOR OF GROWTH PROTEIN 5"/>
    <property type="match status" value="1"/>
</dbReference>
<organism evidence="13 14">
    <name type="scientific">Phytophthora fragariae</name>
    <dbReference type="NCBI Taxonomy" id="53985"/>
    <lineage>
        <taxon>Eukaryota</taxon>
        <taxon>Sar</taxon>
        <taxon>Stramenopiles</taxon>
        <taxon>Oomycota</taxon>
        <taxon>Peronosporomycetes</taxon>
        <taxon>Peronosporales</taxon>
        <taxon>Peronosporaceae</taxon>
        <taxon>Phytophthora</taxon>
    </lineage>
</organism>
<evidence type="ECO:0000256" key="3">
    <source>
        <dbReference type="ARBA" id="ARBA00022723"/>
    </source>
</evidence>
<dbReference type="PROSITE" id="PS50016">
    <property type="entry name" value="ZF_PHD_2"/>
    <property type="match status" value="1"/>
</dbReference>
<keyword evidence="7" id="KW-0539">Nucleus</keyword>
<dbReference type="InterPro" id="IPR011011">
    <property type="entry name" value="Znf_FYVE_PHD"/>
</dbReference>
<dbReference type="InterPro" id="IPR036388">
    <property type="entry name" value="WH-like_DNA-bd_sf"/>
</dbReference>
<evidence type="ECO:0000256" key="2">
    <source>
        <dbReference type="ARBA" id="ARBA00010210"/>
    </source>
</evidence>
<feature type="site" description="Histone H3K4me3 binding" evidence="8">
    <location>
        <position position="234"/>
    </location>
</feature>
<feature type="compositionally biased region" description="Low complexity" evidence="11">
    <location>
        <begin position="16"/>
        <end position="25"/>
    </location>
</feature>
<evidence type="ECO:0000256" key="7">
    <source>
        <dbReference type="ARBA" id="ARBA00023242"/>
    </source>
</evidence>
<evidence type="ECO:0000256" key="9">
    <source>
        <dbReference type="PIRSR" id="PIRSR628651-51"/>
    </source>
</evidence>
<dbReference type="InterPro" id="IPR025718">
    <property type="entry name" value="SAP30_Sin3-bd"/>
</dbReference>
<keyword evidence="6" id="KW-0156">Chromatin regulator</keyword>
<evidence type="ECO:0000256" key="5">
    <source>
        <dbReference type="ARBA" id="ARBA00022833"/>
    </source>
</evidence>
<keyword evidence="3 9" id="KW-0479">Metal-binding</keyword>
<dbReference type="Gene3D" id="3.30.40.10">
    <property type="entry name" value="Zinc/RING finger domain, C3HC4 (zinc finger)"/>
    <property type="match status" value="1"/>
</dbReference>
<dbReference type="Gene3D" id="6.10.160.20">
    <property type="match status" value="1"/>
</dbReference>
<evidence type="ECO:0000256" key="6">
    <source>
        <dbReference type="ARBA" id="ARBA00022853"/>
    </source>
</evidence>
<dbReference type="InterPro" id="IPR028651">
    <property type="entry name" value="ING_fam"/>
</dbReference>
<dbReference type="SMART" id="SM00249">
    <property type="entry name" value="PHD"/>
    <property type="match status" value="1"/>
</dbReference>
<dbReference type="AlphaFoldDB" id="A0A6A3SHM3"/>
<feature type="site" description="Histone H3K4me3 binding" evidence="8">
    <location>
        <position position="219"/>
    </location>
</feature>
<evidence type="ECO:0000256" key="8">
    <source>
        <dbReference type="PIRSR" id="PIRSR628651-50"/>
    </source>
</evidence>
<feature type="region of interest" description="Disordered" evidence="11">
    <location>
        <begin position="1"/>
        <end position="29"/>
    </location>
</feature>
<feature type="site" description="Histone H3K4me3 binding" evidence="8">
    <location>
        <position position="230"/>
    </location>
</feature>
<evidence type="ECO:0000313" key="14">
    <source>
        <dbReference type="Proteomes" id="UP000441208"/>
    </source>
</evidence>
<dbReference type="Proteomes" id="UP000441208">
    <property type="component" value="Unassembled WGS sequence"/>
</dbReference>
<dbReference type="Pfam" id="PF13867">
    <property type="entry name" value="SAP30_Sin3_bdg"/>
    <property type="match status" value="1"/>
</dbReference>
<accession>A0A6A3SHM3</accession>
<feature type="region of interest" description="Disordered" evidence="11">
    <location>
        <begin position="183"/>
        <end position="211"/>
    </location>
</feature>
<comment type="subcellular location">
    <subcellularLocation>
        <location evidence="1">Nucleus</location>
    </subcellularLocation>
</comment>
<proteinExistence type="inferred from homology"/>
<feature type="binding site" evidence="9">
    <location>
        <position position="238"/>
    </location>
    <ligand>
        <name>Zn(2+)</name>
        <dbReference type="ChEBI" id="CHEBI:29105"/>
        <label>2</label>
    </ligand>
</feature>